<evidence type="ECO:0000256" key="4">
    <source>
        <dbReference type="SAM" id="MobiDB-lite"/>
    </source>
</evidence>
<dbReference type="SUPFAM" id="SSF55811">
    <property type="entry name" value="Nudix"/>
    <property type="match status" value="1"/>
</dbReference>
<comment type="similarity">
    <text evidence="3">Belongs to the Nudix hydrolase family.</text>
</comment>
<evidence type="ECO:0000259" key="5">
    <source>
        <dbReference type="PROSITE" id="PS51462"/>
    </source>
</evidence>
<dbReference type="RefSeq" id="WP_192533190.1">
    <property type="nucleotide sequence ID" value="NZ_JACZHT010000001.1"/>
</dbReference>
<evidence type="ECO:0000256" key="3">
    <source>
        <dbReference type="RuleBase" id="RU003476"/>
    </source>
</evidence>
<dbReference type="PANTHER" id="PTHR43046:SF14">
    <property type="entry name" value="MUTT_NUDIX FAMILY PROTEIN"/>
    <property type="match status" value="1"/>
</dbReference>
<evidence type="ECO:0000313" key="7">
    <source>
        <dbReference type="Proteomes" id="UP000631034"/>
    </source>
</evidence>
<dbReference type="PROSITE" id="PS00893">
    <property type="entry name" value="NUDIX_BOX"/>
    <property type="match status" value="1"/>
</dbReference>
<dbReference type="PRINTS" id="PR00502">
    <property type="entry name" value="NUDIXFAMILY"/>
</dbReference>
<feature type="region of interest" description="Disordered" evidence="4">
    <location>
        <begin position="145"/>
        <end position="165"/>
    </location>
</feature>
<evidence type="ECO:0000313" key="6">
    <source>
        <dbReference type="EMBL" id="MBE1236325.1"/>
    </source>
</evidence>
<comment type="cofactor">
    <cofactor evidence="1">
        <name>Mg(2+)</name>
        <dbReference type="ChEBI" id="CHEBI:18420"/>
    </cofactor>
</comment>
<evidence type="ECO:0000256" key="1">
    <source>
        <dbReference type="ARBA" id="ARBA00001946"/>
    </source>
</evidence>
<reference evidence="6" key="1">
    <citation type="submission" date="2020-10" db="EMBL/GenBank/DDBJ databases">
        <title>Genome sequence of the unusual species of purple photosynthetic bacteria, Phaeovibrio sulfidiphilus DSM 23193, type strain.</title>
        <authorList>
            <person name="Kyndt J.A."/>
            <person name="Meyer T.E."/>
        </authorList>
    </citation>
    <scope>NUCLEOTIDE SEQUENCE</scope>
    <source>
        <strain evidence="6">DSM 23193</strain>
    </source>
</reference>
<comment type="caution">
    <text evidence="6">The sequence shown here is derived from an EMBL/GenBank/DDBJ whole genome shotgun (WGS) entry which is preliminary data.</text>
</comment>
<dbReference type="InterPro" id="IPR020084">
    <property type="entry name" value="NUDIX_hydrolase_CS"/>
</dbReference>
<gene>
    <name evidence="6" type="ORF">IHV25_01475</name>
</gene>
<dbReference type="GO" id="GO:0016787">
    <property type="term" value="F:hydrolase activity"/>
    <property type="evidence" value="ECO:0007669"/>
    <property type="project" value="UniProtKB-KW"/>
</dbReference>
<dbReference type="AlphaFoldDB" id="A0A8J6YKL8"/>
<organism evidence="6 7">
    <name type="scientific">Phaeovibrio sulfidiphilus</name>
    <dbReference type="NCBI Taxonomy" id="1220600"/>
    <lineage>
        <taxon>Bacteria</taxon>
        <taxon>Pseudomonadati</taxon>
        <taxon>Pseudomonadota</taxon>
        <taxon>Alphaproteobacteria</taxon>
        <taxon>Rhodospirillales</taxon>
        <taxon>Rhodospirillaceae</taxon>
        <taxon>Phaeovibrio</taxon>
    </lineage>
</organism>
<dbReference type="Pfam" id="PF00293">
    <property type="entry name" value="NUDIX"/>
    <property type="match status" value="1"/>
</dbReference>
<feature type="domain" description="Nudix hydrolase" evidence="5">
    <location>
        <begin position="7"/>
        <end position="138"/>
    </location>
</feature>
<dbReference type="InterPro" id="IPR015797">
    <property type="entry name" value="NUDIX_hydrolase-like_dom_sf"/>
</dbReference>
<dbReference type="EMBL" id="JACZHT010000001">
    <property type="protein sequence ID" value="MBE1236325.1"/>
    <property type="molecule type" value="Genomic_DNA"/>
</dbReference>
<dbReference type="InterPro" id="IPR020476">
    <property type="entry name" value="Nudix_hydrolase"/>
</dbReference>
<dbReference type="CDD" id="cd04678">
    <property type="entry name" value="NUDIX_MTH2_Nudt15"/>
    <property type="match status" value="1"/>
</dbReference>
<name>A0A8J6YKL8_9PROT</name>
<proteinExistence type="inferred from homology"/>
<dbReference type="InterPro" id="IPR000086">
    <property type="entry name" value="NUDIX_hydrolase_dom"/>
</dbReference>
<keyword evidence="7" id="KW-1185">Reference proteome</keyword>
<protein>
    <submittedName>
        <fullName evidence="6">NUDIX domain-containing protein</fullName>
    </submittedName>
</protein>
<evidence type="ECO:0000256" key="2">
    <source>
        <dbReference type="ARBA" id="ARBA00022801"/>
    </source>
</evidence>
<sequence length="165" mass="17539">MDKSGQHAMIGAGVVVLNPDNAVLVGYRIKPGETPSWCLPGGKAEPGETLEDAALRELREETGLERVSAPRIFGFAQCLVYPIPVIAAGALCRLEDPQAVPRVMEPDLFSSWTWVPMNALPSPLYPATAALLGLLDGSEAPAGWRTWNVGAPDQQRSAPPVPSAD</sequence>
<dbReference type="Gene3D" id="3.90.79.10">
    <property type="entry name" value="Nucleoside Triphosphate Pyrophosphohydrolase"/>
    <property type="match status" value="1"/>
</dbReference>
<dbReference type="PANTHER" id="PTHR43046">
    <property type="entry name" value="GDP-MANNOSE MANNOSYL HYDROLASE"/>
    <property type="match status" value="1"/>
</dbReference>
<dbReference type="Proteomes" id="UP000631034">
    <property type="component" value="Unassembled WGS sequence"/>
</dbReference>
<dbReference type="PROSITE" id="PS51462">
    <property type="entry name" value="NUDIX"/>
    <property type="match status" value="1"/>
</dbReference>
<accession>A0A8J6YKL8</accession>
<keyword evidence="2 3" id="KW-0378">Hydrolase</keyword>